<evidence type="ECO:0000313" key="2">
    <source>
        <dbReference type="Proteomes" id="UP001243375"/>
    </source>
</evidence>
<comment type="caution">
    <text evidence="1">The sequence shown here is derived from an EMBL/GenBank/DDBJ whole genome shotgun (WGS) entry which is preliminary data.</text>
</comment>
<dbReference type="EMBL" id="JASBWU010000009">
    <property type="protein sequence ID" value="KAJ9119069.1"/>
    <property type="molecule type" value="Genomic_DNA"/>
</dbReference>
<gene>
    <name evidence="1" type="ORF">QFC22_003560</name>
</gene>
<evidence type="ECO:0000313" key="1">
    <source>
        <dbReference type="EMBL" id="KAJ9119069.1"/>
    </source>
</evidence>
<proteinExistence type="predicted"/>
<sequence>MNWLFNASLYTPDLSFQPLIAQWPPQYYVGATTPIYQDLMGWRLYPMHAGFCLISLITVYFVYPETAGVPLEEMDALFGDESNEKEENGENDDDGDDEDDDDGSSYTAGSGTPGSSLRSSSPSSFRRNNSSTPLIGQGGGPVGMMKRMFVNMRKKNTGTGSYNQLEH</sequence>
<name>A0ACC2X6U7_9TREE</name>
<reference evidence="1" key="1">
    <citation type="submission" date="2023-04" db="EMBL/GenBank/DDBJ databases">
        <title>Draft Genome sequencing of Naganishia species isolated from polar environments using Oxford Nanopore Technology.</title>
        <authorList>
            <person name="Leo P."/>
            <person name="Venkateswaran K."/>
        </authorList>
    </citation>
    <scope>NUCLEOTIDE SEQUENCE</scope>
    <source>
        <strain evidence="1">MNA-CCFEE 5425</strain>
    </source>
</reference>
<dbReference type="Proteomes" id="UP001243375">
    <property type="component" value="Unassembled WGS sequence"/>
</dbReference>
<keyword evidence="2" id="KW-1185">Reference proteome</keyword>
<organism evidence="1 2">
    <name type="scientific">Naganishia vaughanmartiniae</name>
    <dbReference type="NCBI Taxonomy" id="1424756"/>
    <lineage>
        <taxon>Eukaryota</taxon>
        <taxon>Fungi</taxon>
        <taxon>Dikarya</taxon>
        <taxon>Basidiomycota</taxon>
        <taxon>Agaricomycotina</taxon>
        <taxon>Tremellomycetes</taxon>
        <taxon>Filobasidiales</taxon>
        <taxon>Filobasidiaceae</taxon>
        <taxon>Naganishia</taxon>
    </lineage>
</organism>
<protein>
    <submittedName>
        <fullName evidence="1">Uncharacterized protein</fullName>
    </submittedName>
</protein>
<accession>A0ACC2X6U7</accession>